<comment type="caution">
    <text evidence="3">The sequence shown here is derived from an EMBL/GenBank/DDBJ whole genome shotgun (WGS) entry which is preliminary data.</text>
</comment>
<evidence type="ECO:0000313" key="3">
    <source>
        <dbReference type="EMBL" id="KON32407.1"/>
    </source>
</evidence>
<dbReference type="InterPro" id="IPR051331">
    <property type="entry name" value="Chorismate_mutase-related"/>
</dbReference>
<dbReference type="SUPFAM" id="SSF48600">
    <property type="entry name" value="Chorismate mutase II"/>
    <property type="match status" value="1"/>
</dbReference>
<keyword evidence="1" id="KW-0413">Isomerase</keyword>
<dbReference type="Gene3D" id="1.20.59.10">
    <property type="entry name" value="Chorismate mutase"/>
    <property type="match status" value="1"/>
</dbReference>
<reference evidence="4" key="1">
    <citation type="submission" date="2015-06" db="EMBL/GenBank/DDBJ databases">
        <title>New insights into the roles of widespread benthic archaea in carbon and nitrogen cycling.</title>
        <authorList>
            <person name="Lazar C.S."/>
            <person name="Baker B.J."/>
            <person name="Seitz K.W."/>
            <person name="Hyde A.S."/>
            <person name="Dick G.J."/>
            <person name="Hinrichs K.-U."/>
            <person name="Teske A.P."/>
        </authorList>
    </citation>
    <scope>NUCLEOTIDE SEQUENCE [LARGE SCALE GENOMIC DNA]</scope>
</reference>
<protein>
    <recommendedName>
        <fullName evidence="2">Chorismate mutase domain-containing protein</fullName>
    </recommendedName>
</protein>
<accession>A0A0M0BUV8</accession>
<proteinExistence type="predicted"/>
<feature type="domain" description="Chorismate mutase" evidence="2">
    <location>
        <begin position="1"/>
        <end position="89"/>
    </location>
</feature>
<dbReference type="Pfam" id="PF01817">
    <property type="entry name" value="CM_2"/>
    <property type="match status" value="1"/>
</dbReference>
<organism evidence="3 4">
    <name type="scientific">miscellaneous Crenarchaeota group-1 archaeon SG8-32-3</name>
    <dbReference type="NCBI Taxonomy" id="1685125"/>
    <lineage>
        <taxon>Archaea</taxon>
        <taxon>Candidatus Bathyarchaeota</taxon>
        <taxon>MCG-1</taxon>
    </lineage>
</organism>
<evidence type="ECO:0000256" key="1">
    <source>
        <dbReference type="ARBA" id="ARBA00023235"/>
    </source>
</evidence>
<sequence length="98" mass="11259">MQKIKHLRKRIDQLDEQILQSLSERAEICRSIGLVKEKNVLPIQDLPRENTVYAHIREKAADLGLDPSHVEAIYHQIVGMCSAVQDSKKVRNETEVEN</sequence>
<dbReference type="Proteomes" id="UP000054016">
    <property type="component" value="Unassembled WGS sequence"/>
</dbReference>
<dbReference type="AlphaFoldDB" id="A0A0M0BUV8"/>
<name>A0A0M0BUV8_9ARCH</name>
<dbReference type="PROSITE" id="PS51168">
    <property type="entry name" value="CHORISMATE_MUT_2"/>
    <property type="match status" value="1"/>
</dbReference>
<dbReference type="InterPro" id="IPR036263">
    <property type="entry name" value="Chorismate_II_sf"/>
</dbReference>
<dbReference type="InterPro" id="IPR036979">
    <property type="entry name" value="CM_dom_sf"/>
</dbReference>
<dbReference type="GO" id="GO:0046417">
    <property type="term" value="P:chorismate metabolic process"/>
    <property type="evidence" value="ECO:0007669"/>
    <property type="project" value="InterPro"/>
</dbReference>
<gene>
    <name evidence="3" type="ORF">AC478_00195</name>
</gene>
<dbReference type="EMBL" id="LFWV01000002">
    <property type="protein sequence ID" value="KON32407.1"/>
    <property type="molecule type" value="Genomic_DNA"/>
</dbReference>
<dbReference type="InterPro" id="IPR002701">
    <property type="entry name" value="CM_II_prokaryot"/>
</dbReference>
<dbReference type="GO" id="GO:0009697">
    <property type="term" value="P:salicylic acid biosynthetic process"/>
    <property type="evidence" value="ECO:0007669"/>
    <property type="project" value="TreeGrafter"/>
</dbReference>
<dbReference type="PANTHER" id="PTHR38041">
    <property type="entry name" value="CHORISMATE MUTASE"/>
    <property type="match status" value="1"/>
</dbReference>
<evidence type="ECO:0000259" key="2">
    <source>
        <dbReference type="PROSITE" id="PS51168"/>
    </source>
</evidence>
<dbReference type="PANTHER" id="PTHR38041:SF1">
    <property type="entry name" value="CHORISMATE MUTASE"/>
    <property type="match status" value="1"/>
</dbReference>
<evidence type="ECO:0000313" key="4">
    <source>
        <dbReference type="Proteomes" id="UP000054016"/>
    </source>
</evidence>
<dbReference type="SMART" id="SM00830">
    <property type="entry name" value="CM_2"/>
    <property type="match status" value="1"/>
</dbReference>
<dbReference type="GO" id="GO:0004106">
    <property type="term" value="F:chorismate mutase activity"/>
    <property type="evidence" value="ECO:0007669"/>
    <property type="project" value="InterPro"/>
</dbReference>